<evidence type="ECO:0008006" key="3">
    <source>
        <dbReference type="Google" id="ProtNLM"/>
    </source>
</evidence>
<dbReference type="SUPFAM" id="SSF89064">
    <property type="entry name" value="Replisome organizer (g39p helicase loader/inhibitor protein)"/>
    <property type="match status" value="1"/>
</dbReference>
<accession>A0A927H9E4</accession>
<comment type="caution">
    <text evidence="1">The sequence shown here is derived from an EMBL/GenBank/DDBJ whole genome shotgun (WGS) entry which is preliminary data.</text>
</comment>
<sequence>MMMKREVFRIAELITSFYSQAEFDQHKINAWHEVLKSHEYEVVKERLLDYVKHHNHPPTIKQLIQDDKTDSAVVPDYEETKAMLQLKRGAGLSATAKEELAKIRALLGIEGERL</sequence>
<reference evidence="1" key="1">
    <citation type="submission" date="2020-09" db="EMBL/GenBank/DDBJ databases">
        <title>Bacillus faecalis sp. nov., a moderately halophilic bacterium isolated from cow faeces.</title>
        <authorList>
            <person name="Jiang L."/>
            <person name="Lee J."/>
        </authorList>
    </citation>
    <scope>NUCLEOTIDE SEQUENCE</scope>
    <source>
        <strain evidence="1">AGMB 02131</strain>
    </source>
</reference>
<dbReference type="InterPro" id="IPR036173">
    <property type="entry name" value="G39-like_N_sf"/>
</dbReference>
<proteinExistence type="predicted"/>
<evidence type="ECO:0000313" key="1">
    <source>
        <dbReference type="EMBL" id="MBD3107510.1"/>
    </source>
</evidence>
<keyword evidence="2" id="KW-1185">Reference proteome</keyword>
<dbReference type="EMBL" id="JACXSI010000007">
    <property type="protein sequence ID" value="MBD3107510.1"/>
    <property type="molecule type" value="Genomic_DNA"/>
</dbReference>
<dbReference type="AlphaFoldDB" id="A0A927H9E4"/>
<dbReference type="Proteomes" id="UP000602076">
    <property type="component" value="Unassembled WGS sequence"/>
</dbReference>
<dbReference type="RefSeq" id="WP_190997058.1">
    <property type="nucleotide sequence ID" value="NZ_JACXSI010000007.1"/>
</dbReference>
<organism evidence="1 2">
    <name type="scientific">Peribacillus faecalis</name>
    <dbReference type="NCBI Taxonomy" id="2772559"/>
    <lineage>
        <taxon>Bacteria</taxon>
        <taxon>Bacillati</taxon>
        <taxon>Bacillota</taxon>
        <taxon>Bacilli</taxon>
        <taxon>Bacillales</taxon>
        <taxon>Bacillaceae</taxon>
        <taxon>Peribacillus</taxon>
    </lineage>
</organism>
<gene>
    <name evidence="1" type="ORF">IEO70_03955</name>
</gene>
<dbReference type="Gene3D" id="1.10.8.200">
    <property type="entry name" value="Replisome organizer (g39p helicase loader/inhibitor protein)"/>
    <property type="match status" value="1"/>
</dbReference>
<name>A0A927H9E4_9BACI</name>
<evidence type="ECO:0000313" key="2">
    <source>
        <dbReference type="Proteomes" id="UP000602076"/>
    </source>
</evidence>
<protein>
    <recommendedName>
        <fullName evidence="3">Replicative helicase inhibitor G39P N-terminal domain-containing protein</fullName>
    </recommendedName>
</protein>